<dbReference type="RefSeq" id="WP_100921410.1">
    <property type="nucleotide sequence ID" value="NZ_CP020370.1"/>
</dbReference>
<keyword evidence="2" id="KW-0732">Signal</keyword>
<name>A0A2K8UDR4_9GAMM</name>
<dbReference type="AlphaFoldDB" id="A0A2K8UDR4"/>
<sequence length="371" mass="36881">MASRTARSQTPSWPRRARVRPLGLRRHPLAQAVSLCLALGTLGAAPAYAAITGTTTVSGSETLSFGCNIFSGGTLSIDFGGSLSTTDNLNNLAGGTLGNAGSLSSSYHLRNYGTLTNQTGATFTNEGTLANAAGGALSVAGDLTSSGAITNAGTLDVAAVGQVLGTGSFTQTGGVTTADGLLLAAAIDLQGGSLFGTGTLEGDVTVGAAATLAPGHSPGILTVNGNLALDGTLVMEIDGTAPGTFDGLNVTQGISFGAGSITSIVFDNLFAAAAGMSWDLVQGNAFSGVGNINYQVTGLGSRYTWETYDEPSSGGGFHLGLRVQDAPEPGTLALLALGPRAAAPGPLTRGDRWPGPRTPRGPESPAAAAHC</sequence>
<gene>
    <name evidence="3" type="ORF">THSYN_24090</name>
</gene>
<dbReference type="SUPFAM" id="SSF51126">
    <property type="entry name" value="Pectin lyase-like"/>
    <property type="match status" value="1"/>
</dbReference>
<dbReference type="KEGG" id="tsy:THSYN_24090"/>
<evidence type="ECO:0000313" key="4">
    <source>
        <dbReference type="Proteomes" id="UP000232638"/>
    </source>
</evidence>
<accession>A0A2K8UDR4</accession>
<evidence type="ECO:0008006" key="5">
    <source>
        <dbReference type="Google" id="ProtNLM"/>
    </source>
</evidence>
<feature type="chain" id="PRO_5014707285" description="ESPR domain-containing protein" evidence="2">
    <location>
        <begin position="50"/>
        <end position="371"/>
    </location>
</feature>
<evidence type="ECO:0000313" key="3">
    <source>
        <dbReference type="EMBL" id="AUB83730.1"/>
    </source>
</evidence>
<proteinExistence type="predicted"/>
<dbReference type="OrthoDB" id="5801525at2"/>
<evidence type="ECO:0000256" key="1">
    <source>
        <dbReference type="SAM" id="MobiDB-lite"/>
    </source>
</evidence>
<feature type="region of interest" description="Disordered" evidence="1">
    <location>
        <begin position="342"/>
        <end position="371"/>
    </location>
</feature>
<reference evidence="3 4" key="1">
    <citation type="submission" date="2017-03" db="EMBL/GenBank/DDBJ databases">
        <title>Complete genome sequence of Candidatus 'Thiodictyon syntrophicum' sp. nov. strain Cad16T, a photolithoautotroph purple sulfur bacterium isolated from an alpine meromictic lake.</title>
        <authorList>
            <person name="Luedin S.M."/>
            <person name="Pothier J.F."/>
            <person name="Danza F."/>
            <person name="Storelli N."/>
            <person name="Wittwer M."/>
            <person name="Tonolla M."/>
        </authorList>
    </citation>
    <scope>NUCLEOTIDE SEQUENCE [LARGE SCALE GENOMIC DNA]</scope>
    <source>
        <strain evidence="3 4">Cad16T</strain>
    </source>
</reference>
<evidence type="ECO:0000256" key="2">
    <source>
        <dbReference type="SAM" id="SignalP"/>
    </source>
</evidence>
<feature type="signal peptide" evidence="2">
    <location>
        <begin position="1"/>
        <end position="49"/>
    </location>
</feature>
<dbReference type="Proteomes" id="UP000232638">
    <property type="component" value="Chromosome"/>
</dbReference>
<protein>
    <recommendedName>
        <fullName evidence="5">ESPR domain-containing protein</fullName>
    </recommendedName>
</protein>
<dbReference type="EMBL" id="CP020370">
    <property type="protein sequence ID" value="AUB83730.1"/>
    <property type="molecule type" value="Genomic_DNA"/>
</dbReference>
<dbReference type="InterPro" id="IPR011050">
    <property type="entry name" value="Pectin_lyase_fold/virulence"/>
</dbReference>
<organism evidence="3 4">
    <name type="scientific">Candidatus Thiodictyon syntrophicum</name>
    <dbReference type="NCBI Taxonomy" id="1166950"/>
    <lineage>
        <taxon>Bacteria</taxon>
        <taxon>Pseudomonadati</taxon>
        <taxon>Pseudomonadota</taxon>
        <taxon>Gammaproteobacteria</taxon>
        <taxon>Chromatiales</taxon>
        <taxon>Chromatiaceae</taxon>
        <taxon>Thiodictyon</taxon>
    </lineage>
</organism>
<keyword evidence="4" id="KW-1185">Reference proteome</keyword>